<proteinExistence type="predicted"/>
<protein>
    <submittedName>
        <fullName evidence="1">Uncharacterized protein</fullName>
    </submittedName>
</protein>
<dbReference type="EMBL" id="JAGTTL010000004">
    <property type="protein sequence ID" value="KAK6323200.1"/>
    <property type="molecule type" value="Genomic_DNA"/>
</dbReference>
<reference evidence="1 2" key="1">
    <citation type="submission" date="2021-04" db="EMBL/GenBank/DDBJ databases">
        <authorList>
            <person name="De Guttry C."/>
            <person name="Zahm M."/>
            <person name="Klopp C."/>
            <person name="Cabau C."/>
            <person name="Louis A."/>
            <person name="Berthelot C."/>
            <person name="Parey E."/>
            <person name="Roest Crollius H."/>
            <person name="Montfort J."/>
            <person name="Robinson-Rechavi M."/>
            <person name="Bucao C."/>
            <person name="Bouchez O."/>
            <person name="Gislard M."/>
            <person name="Lluch J."/>
            <person name="Milhes M."/>
            <person name="Lampietro C."/>
            <person name="Lopez Roques C."/>
            <person name="Donnadieu C."/>
            <person name="Braasch I."/>
            <person name="Desvignes T."/>
            <person name="Postlethwait J."/>
            <person name="Bobe J."/>
            <person name="Wedekind C."/>
            <person name="Guiguen Y."/>
        </authorList>
    </citation>
    <scope>NUCLEOTIDE SEQUENCE [LARGE SCALE GENOMIC DNA]</scope>
    <source>
        <strain evidence="1">Cs_M1</strain>
        <tissue evidence="1">Blood</tissue>
    </source>
</reference>
<keyword evidence="2" id="KW-1185">Reference proteome</keyword>
<organism evidence="1 2">
    <name type="scientific">Coregonus suidteri</name>
    <dbReference type="NCBI Taxonomy" id="861788"/>
    <lineage>
        <taxon>Eukaryota</taxon>
        <taxon>Metazoa</taxon>
        <taxon>Chordata</taxon>
        <taxon>Craniata</taxon>
        <taxon>Vertebrata</taxon>
        <taxon>Euteleostomi</taxon>
        <taxon>Actinopterygii</taxon>
        <taxon>Neopterygii</taxon>
        <taxon>Teleostei</taxon>
        <taxon>Protacanthopterygii</taxon>
        <taxon>Salmoniformes</taxon>
        <taxon>Salmonidae</taxon>
        <taxon>Coregoninae</taxon>
        <taxon>Coregonus</taxon>
    </lineage>
</organism>
<evidence type="ECO:0000313" key="2">
    <source>
        <dbReference type="Proteomes" id="UP001356427"/>
    </source>
</evidence>
<dbReference type="AlphaFoldDB" id="A0AAN8MFT7"/>
<name>A0AAN8MFT7_9TELE</name>
<gene>
    <name evidence="1" type="ORF">J4Q44_G00055390</name>
</gene>
<comment type="caution">
    <text evidence="1">The sequence shown here is derived from an EMBL/GenBank/DDBJ whole genome shotgun (WGS) entry which is preliminary data.</text>
</comment>
<evidence type="ECO:0000313" key="1">
    <source>
        <dbReference type="EMBL" id="KAK6323200.1"/>
    </source>
</evidence>
<accession>A0AAN8MFT7</accession>
<sequence>MFSSPRTPPLSSLARALGAARFPAIARSARNGVVHLGPVFGIRKHCCFLTGEKEDRTPLDFLRNCIWTPCYRGF</sequence>
<dbReference type="Proteomes" id="UP001356427">
    <property type="component" value="Unassembled WGS sequence"/>
</dbReference>